<protein>
    <recommendedName>
        <fullName evidence="1">UPF0735 ACT domain-containing protein ACFO4R_04610</fullName>
    </recommendedName>
</protein>
<sequence length="144" mass="16315">MKKFLVIDRAVLPQVYEKVLEVKELVRMNEVKSVSSAISKVGISRSTFYKYKDFVFSLSDSSVTQKASIHLMLKHESGVLAEILKILAEKKANVLTINQNIPINRTADVSITFDLQHMDVDIDHLLNQFRELEGVLNAELLALE</sequence>
<proteinExistence type="inferred from homology"/>
<dbReference type="Pfam" id="PF13291">
    <property type="entry name" value="ACT_4"/>
    <property type="match status" value="1"/>
</dbReference>
<gene>
    <name evidence="3" type="ORF">ACFO4R_04610</name>
</gene>
<dbReference type="InterPro" id="IPR008310">
    <property type="entry name" value="UPF0735_ACT_dom-cont"/>
</dbReference>
<evidence type="ECO:0000256" key="1">
    <source>
        <dbReference type="HAMAP-Rule" id="MF_00707"/>
    </source>
</evidence>
<name>A0ABV9QJJ4_9FIRM</name>
<feature type="domain" description="ACT" evidence="2">
    <location>
        <begin position="68"/>
        <end position="143"/>
    </location>
</feature>
<evidence type="ECO:0000259" key="2">
    <source>
        <dbReference type="PROSITE" id="PS51671"/>
    </source>
</evidence>
<dbReference type="PIRSF" id="PIRSF025624">
    <property type="entry name" value="ACT_PheB"/>
    <property type="match status" value="1"/>
</dbReference>
<dbReference type="HAMAP" id="MF_00707">
    <property type="entry name" value="UPF0735"/>
    <property type="match status" value="1"/>
</dbReference>
<organism evidence="3 4">
    <name type="scientific">Filifactor villosus</name>
    <dbReference type="NCBI Taxonomy" id="29374"/>
    <lineage>
        <taxon>Bacteria</taxon>
        <taxon>Bacillati</taxon>
        <taxon>Bacillota</taxon>
        <taxon>Clostridia</taxon>
        <taxon>Peptostreptococcales</taxon>
        <taxon>Filifactoraceae</taxon>
        <taxon>Filifactor</taxon>
    </lineage>
</organism>
<comment type="caution">
    <text evidence="3">The sequence shown here is derived from an EMBL/GenBank/DDBJ whole genome shotgun (WGS) entry which is preliminary data.</text>
</comment>
<dbReference type="RefSeq" id="WP_379787866.1">
    <property type="nucleotide sequence ID" value="NZ_JBHSHL010000014.1"/>
</dbReference>
<dbReference type="SUPFAM" id="SSF55021">
    <property type="entry name" value="ACT-like"/>
    <property type="match status" value="1"/>
</dbReference>
<comment type="similarity">
    <text evidence="1">Belongs to the UPF0735 family.</text>
</comment>
<reference evidence="4" key="1">
    <citation type="journal article" date="2019" name="Int. J. Syst. Evol. Microbiol.">
        <title>The Global Catalogue of Microorganisms (GCM) 10K type strain sequencing project: providing services to taxonomists for standard genome sequencing and annotation.</title>
        <authorList>
            <consortium name="The Broad Institute Genomics Platform"/>
            <consortium name="The Broad Institute Genome Sequencing Center for Infectious Disease"/>
            <person name="Wu L."/>
            <person name="Ma J."/>
        </authorList>
    </citation>
    <scope>NUCLEOTIDE SEQUENCE [LARGE SCALE GENOMIC DNA]</scope>
    <source>
        <strain evidence="4">CCUG 46385</strain>
    </source>
</reference>
<dbReference type="Gene3D" id="3.30.70.260">
    <property type="match status" value="1"/>
</dbReference>
<dbReference type="InterPro" id="IPR002912">
    <property type="entry name" value="ACT_dom"/>
</dbReference>
<dbReference type="NCBIfam" id="NF003361">
    <property type="entry name" value="PRK04435.1"/>
    <property type="match status" value="1"/>
</dbReference>
<accession>A0ABV9QJJ4</accession>
<evidence type="ECO:0000313" key="4">
    <source>
        <dbReference type="Proteomes" id="UP001595916"/>
    </source>
</evidence>
<keyword evidence="4" id="KW-1185">Reference proteome</keyword>
<dbReference type="EMBL" id="JBHSHL010000014">
    <property type="protein sequence ID" value="MFC4804358.1"/>
    <property type="molecule type" value="Genomic_DNA"/>
</dbReference>
<evidence type="ECO:0000313" key="3">
    <source>
        <dbReference type="EMBL" id="MFC4804358.1"/>
    </source>
</evidence>
<dbReference type="PROSITE" id="PS51671">
    <property type="entry name" value="ACT"/>
    <property type="match status" value="1"/>
</dbReference>
<dbReference type="InterPro" id="IPR045865">
    <property type="entry name" value="ACT-like_dom_sf"/>
</dbReference>
<dbReference type="Proteomes" id="UP001595916">
    <property type="component" value="Unassembled WGS sequence"/>
</dbReference>